<accession>A0A5S4ZNQ5</accession>
<dbReference type="Proteomes" id="UP000323166">
    <property type="component" value="Unassembled WGS sequence"/>
</dbReference>
<protein>
    <submittedName>
        <fullName evidence="2">Putative nucleotidyltransferase</fullName>
    </submittedName>
</protein>
<evidence type="ECO:0000259" key="1">
    <source>
        <dbReference type="Pfam" id="PF18765"/>
    </source>
</evidence>
<sequence length="147" mass="16997">MQSGERKKIDVPIGKVVRVLEQRTDIAAVYLFGSYGTEYQTIHSDIDLGVIFLPEIKADLRTELELEVALSLALETDRIDVVNLNRSPIQLRYRAIAEGQLIYQADYVSTSNFLEDTYKYYFDYAYHLKNFQRERCKALKEVYVDGG</sequence>
<dbReference type="InterPro" id="IPR041633">
    <property type="entry name" value="Polbeta"/>
</dbReference>
<dbReference type="Gene3D" id="3.30.460.10">
    <property type="entry name" value="Beta Polymerase, domain 2"/>
    <property type="match status" value="1"/>
</dbReference>
<keyword evidence="3" id="KW-1185">Reference proteome</keyword>
<dbReference type="PANTHER" id="PTHR43852:SF3">
    <property type="entry name" value="NUCLEOTIDYLTRANSFERASE"/>
    <property type="match status" value="1"/>
</dbReference>
<gene>
    <name evidence="2" type="ORF">LX24_02594</name>
</gene>
<dbReference type="InterPro" id="IPR052930">
    <property type="entry name" value="TA_antitoxin_MntA"/>
</dbReference>
<dbReference type="PANTHER" id="PTHR43852">
    <property type="entry name" value="NUCLEOTIDYLTRANSFERASE"/>
    <property type="match status" value="1"/>
</dbReference>
<dbReference type="AlphaFoldDB" id="A0A5S4ZNQ5"/>
<dbReference type="RefSeq" id="WP_166512543.1">
    <property type="nucleotide sequence ID" value="NZ_VNHM01000018.1"/>
</dbReference>
<dbReference type="NCBIfam" id="NF047752">
    <property type="entry name" value="MntA_antitoxin"/>
    <property type="match status" value="1"/>
</dbReference>
<dbReference type="EMBL" id="VNHM01000018">
    <property type="protein sequence ID" value="TYO93794.1"/>
    <property type="molecule type" value="Genomic_DNA"/>
</dbReference>
<dbReference type="Pfam" id="PF18765">
    <property type="entry name" value="Polbeta"/>
    <property type="match status" value="1"/>
</dbReference>
<dbReference type="CDD" id="cd05403">
    <property type="entry name" value="NT_KNTase_like"/>
    <property type="match status" value="1"/>
</dbReference>
<evidence type="ECO:0000313" key="2">
    <source>
        <dbReference type="EMBL" id="TYO93794.1"/>
    </source>
</evidence>
<organism evidence="2 3">
    <name type="scientific">Desulfallas thermosapovorans DSM 6562</name>
    <dbReference type="NCBI Taxonomy" id="1121431"/>
    <lineage>
        <taxon>Bacteria</taxon>
        <taxon>Bacillati</taxon>
        <taxon>Bacillota</taxon>
        <taxon>Clostridia</taxon>
        <taxon>Eubacteriales</taxon>
        <taxon>Desulfallaceae</taxon>
        <taxon>Desulfallas</taxon>
    </lineage>
</organism>
<feature type="domain" description="Polymerase beta nucleotidyltransferase" evidence="1">
    <location>
        <begin position="15"/>
        <end position="106"/>
    </location>
</feature>
<keyword evidence="2" id="KW-0808">Transferase</keyword>
<name>A0A5S4ZNQ5_9FIRM</name>
<comment type="caution">
    <text evidence="2">The sequence shown here is derived from an EMBL/GenBank/DDBJ whole genome shotgun (WGS) entry which is preliminary data.</text>
</comment>
<evidence type="ECO:0000313" key="3">
    <source>
        <dbReference type="Proteomes" id="UP000323166"/>
    </source>
</evidence>
<dbReference type="GO" id="GO:0016740">
    <property type="term" value="F:transferase activity"/>
    <property type="evidence" value="ECO:0007669"/>
    <property type="project" value="UniProtKB-KW"/>
</dbReference>
<reference evidence="2 3" key="1">
    <citation type="submission" date="2019-07" db="EMBL/GenBank/DDBJ databases">
        <title>Genomic Encyclopedia of Type Strains, Phase I: the one thousand microbial genomes (KMG-I) project.</title>
        <authorList>
            <person name="Kyrpides N."/>
        </authorList>
    </citation>
    <scope>NUCLEOTIDE SEQUENCE [LARGE SCALE GENOMIC DNA]</scope>
    <source>
        <strain evidence="2 3">DSM 6562</strain>
    </source>
</reference>
<dbReference type="InterPro" id="IPR043519">
    <property type="entry name" value="NT_sf"/>
</dbReference>
<proteinExistence type="predicted"/>
<dbReference type="SUPFAM" id="SSF81301">
    <property type="entry name" value="Nucleotidyltransferase"/>
    <property type="match status" value="1"/>
</dbReference>